<evidence type="ECO:0000256" key="6">
    <source>
        <dbReference type="SAM" id="MobiDB-lite"/>
    </source>
</evidence>
<feature type="domain" description="C2H2-type" evidence="7">
    <location>
        <begin position="354"/>
        <end position="382"/>
    </location>
</feature>
<evidence type="ECO:0000256" key="2">
    <source>
        <dbReference type="ARBA" id="ARBA00022737"/>
    </source>
</evidence>
<keyword evidence="3 5" id="KW-0863">Zinc-finger</keyword>
<dbReference type="OrthoDB" id="6910977at2759"/>
<reference evidence="8 9" key="1">
    <citation type="journal article" date="2019" name="Sci. Data">
        <title>Hybrid genome assembly and annotation of Danionella translucida.</title>
        <authorList>
            <person name="Kadobianskyi M."/>
            <person name="Schulze L."/>
            <person name="Schuelke M."/>
            <person name="Judkewitz B."/>
        </authorList>
    </citation>
    <scope>NUCLEOTIDE SEQUENCE [LARGE SCALE GENOMIC DNA]</scope>
    <source>
        <strain evidence="8 9">Bolton</strain>
    </source>
</reference>
<evidence type="ECO:0000256" key="1">
    <source>
        <dbReference type="ARBA" id="ARBA00022723"/>
    </source>
</evidence>
<feature type="domain" description="C2H2-type" evidence="7">
    <location>
        <begin position="204"/>
        <end position="227"/>
    </location>
</feature>
<evidence type="ECO:0000259" key="7">
    <source>
        <dbReference type="PROSITE" id="PS50157"/>
    </source>
</evidence>
<organism evidence="8 9">
    <name type="scientific">Danionella cerebrum</name>
    <dbReference type="NCBI Taxonomy" id="2873325"/>
    <lineage>
        <taxon>Eukaryota</taxon>
        <taxon>Metazoa</taxon>
        <taxon>Chordata</taxon>
        <taxon>Craniata</taxon>
        <taxon>Vertebrata</taxon>
        <taxon>Euteleostomi</taxon>
        <taxon>Actinopterygii</taxon>
        <taxon>Neopterygii</taxon>
        <taxon>Teleostei</taxon>
        <taxon>Ostariophysi</taxon>
        <taxon>Cypriniformes</taxon>
        <taxon>Danionidae</taxon>
        <taxon>Danioninae</taxon>
        <taxon>Danionella</taxon>
    </lineage>
</organism>
<dbReference type="PROSITE" id="PS50157">
    <property type="entry name" value="ZINC_FINGER_C2H2_2"/>
    <property type="match status" value="7"/>
</dbReference>
<evidence type="ECO:0000256" key="5">
    <source>
        <dbReference type="PROSITE-ProRule" id="PRU00042"/>
    </source>
</evidence>
<accession>A0A553QXR5</accession>
<proteinExistence type="predicted"/>
<name>A0A553QXR5_9TELE</name>
<dbReference type="AlphaFoldDB" id="A0A553QXR5"/>
<dbReference type="PANTHER" id="PTHR24379">
    <property type="entry name" value="KRAB AND ZINC FINGER DOMAIN-CONTAINING"/>
    <property type="match status" value="1"/>
</dbReference>
<dbReference type="FunFam" id="3.30.160.60:FF:000100">
    <property type="entry name" value="Zinc finger 45-like"/>
    <property type="match status" value="1"/>
</dbReference>
<dbReference type="InterPro" id="IPR036236">
    <property type="entry name" value="Znf_C2H2_sf"/>
</dbReference>
<keyword evidence="9" id="KW-1185">Reference proteome</keyword>
<feature type="domain" description="C2H2-type" evidence="7">
    <location>
        <begin position="383"/>
        <end position="411"/>
    </location>
</feature>
<dbReference type="SMART" id="SM00355">
    <property type="entry name" value="ZnF_C2H2"/>
    <property type="match status" value="8"/>
</dbReference>
<feature type="region of interest" description="Disordered" evidence="6">
    <location>
        <begin position="424"/>
        <end position="443"/>
    </location>
</feature>
<evidence type="ECO:0000313" key="8">
    <source>
        <dbReference type="EMBL" id="TRY94763.1"/>
    </source>
</evidence>
<dbReference type="GO" id="GO:0008270">
    <property type="term" value="F:zinc ion binding"/>
    <property type="evidence" value="ECO:0007669"/>
    <property type="project" value="UniProtKB-KW"/>
</dbReference>
<feature type="domain" description="C2H2-type" evidence="7">
    <location>
        <begin position="411"/>
        <end position="438"/>
    </location>
</feature>
<dbReference type="Proteomes" id="UP000316079">
    <property type="component" value="Unassembled WGS sequence"/>
</dbReference>
<dbReference type="PROSITE" id="PS00028">
    <property type="entry name" value="ZINC_FINGER_C2H2_1"/>
    <property type="match status" value="5"/>
</dbReference>
<keyword evidence="4" id="KW-0862">Zinc</keyword>
<dbReference type="SUPFAM" id="SSF57667">
    <property type="entry name" value="beta-beta-alpha zinc fingers"/>
    <property type="match status" value="4"/>
</dbReference>
<feature type="compositionally biased region" description="Acidic residues" evidence="6">
    <location>
        <begin position="304"/>
        <end position="313"/>
    </location>
</feature>
<protein>
    <recommendedName>
        <fullName evidence="7">C2H2-type domain-containing protein</fullName>
    </recommendedName>
</protein>
<feature type="region of interest" description="Disordered" evidence="6">
    <location>
        <begin position="282"/>
        <end position="348"/>
    </location>
</feature>
<keyword evidence="1" id="KW-0479">Metal-binding</keyword>
<feature type="domain" description="C2H2-type" evidence="7">
    <location>
        <begin position="176"/>
        <end position="203"/>
    </location>
</feature>
<dbReference type="Gene3D" id="3.30.160.60">
    <property type="entry name" value="Classic Zinc Finger"/>
    <property type="match status" value="5"/>
</dbReference>
<sequence length="443" mass="50580">MKERLVVSGHVMCFLRSPDCFGIDDSLHICAPFIFILVSDFFPFQSKRGFLSAPEMDSDILKIEEIVMGTVEIPEPAELPPVKAQDPHILSIQASGPPPVIQSYQHESLQCFQCFITFCNSKAKERHMKKSHREEYKQQLQQCDTLFTCYVCDRTFSSSEELTQHQSSHNKEDKPFKCVHCKECFRTFSELTAHRRQVCPERQFVCRLCNETFRSPGLLRNHRLSQHPILPEEEEVDDPTKTYRCGKCGRGFEEEAELLQHQENHAGDQHCNGGAAIKRRGRLPKAEVLASAEKKVKRKKKDEEAEESEEANNLEDATATPLKTGGRRGRPKALQEPKTEAENDSKVPEPELQIPCTECDHIFPSLVQLRAHKKEKHTQKRPHPCEQCEGSFNRPAQLAAHMARVHRAGRHTCPTCKKSFSREGNLKAHLQTHETEDKPAGKR</sequence>
<comment type="caution">
    <text evidence="8">The sequence shown here is derived from an EMBL/GenBank/DDBJ whole genome shotgun (WGS) entry which is preliminary data.</text>
</comment>
<evidence type="ECO:0000256" key="4">
    <source>
        <dbReference type="ARBA" id="ARBA00022833"/>
    </source>
</evidence>
<dbReference type="STRING" id="623744.A0A553QXR5"/>
<evidence type="ECO:0000256" key="3">
    <source>
        <dbReference type="ARBA" id="ARBA00022771"/>
    </source>
</evidence>
<dbReference type="InterPro" id="IPR013087">
    <property type="entry name" value="Znf_C2H2_type"/>
</dbReference>
<dbReference type="EMBL" id="SRMA01025430">
    <property type="protein sequence ID" value="TRY94763.1"/>
    <property type="molecule type" value="Genomic_DNA"/>
</dbReference>
<feature type="domain" description="C2H2-type" evidence="7">
    <location>
        <begin position="243"/>
        <end position="270"/>
    </location>
</feature>
<evidence type="ECO:0000313" key="9">
    <source>
        <dbReference type="Proteomes" id="UP000316079"/>
    </source>
</evidence>
<dbReference type="Pfam" id="PF00096">
    <property type="entry name" value="zf-C2H2"/>
    <property type="match status" value="5"/>
</dbReference>
<feature type="domain" description="C2H2-type" evidence="7">
    <location>
        <begin position="147"/>
        <end position="174"/>
    </location>
</feature>
<dbReference type="Pfam" id="PF13912">
    <property type="entry name" value="zf-C2H2_6"/>
    <property type="match status" value="1"/>
</dbReference>
<feature type="compositionally biased region" description="Basic and acidic residues" evidence="6">
    <location>
        <begin position="333"/>
        <end position="348"/>
    </location>
</feature>
<dbReference type="PANTHER" id="PTHR24379:SF121">
    <property type="entry name" value="C2H2-TYPE DOMAIN-CONTAINING PROTEIN"/>
    <property type="match status" value="1"/>
</dbReference>
<gene>
    <name evidence="8" type="ORF">DNTS_021632</name>
</gene>
<keyword evidence="2" id="KW-0677">Repeat</keyword>